<dbReference type="Proteomes" id="UP001060085">
    <property type="component" value="Linkage Group LG03"/>
</dbReference>
<reference evidence="2" key="1">
    <citation type="journal article" date="2023" name="Nat. Plants">
        <title>Single-cell RNA sequencing provides a high-resolution roadmap for understanding the multicellular compartmentation of specialized metabolism.</title>
        <authorList>
            <person name="Sun S."/>
            <person name="Shen X."/>
            <person name="Li Y."/>
            <person name="Li Y."/>
            <person name="Wang S."/>
            <person name="Li R."/>
            <person name="Zhang H."/>
            <person name="Shen G."/>
            <person name="Guo B."/>
            <person name="Wei J."/>
            <person name="Xu J."/>
            <person name="St-Pierre B."/>
            <person name="Chen S."/>
            <person name="Sun C."/>
        </authorList>
    </citation>
    <scope>NUCLEOTIDE SEQUENCE [LARGE SCALE GENOMIC DNA]</scope>
</reference>
<protein>
    <submittedName>
        <fullName evidence="1">Uncharacterized protein</fullName>
    </submittedName>
</protein>
<evidence type="ECO:0000313" key="1">
    <source>
        <dbReference type="EMBL" id="KAI5674061.1"/>
    </source>
</evidence>
<comment type="caution">
    <text evidence="1">The sequence shown here is derived from an EMBL/GenBank/DDBJ whole genome shotgun (WGS) entry which is preliminary data.</text>
</comment>
<proteinExistence type="predicted"/>
<evidence type="ECO:0000313" key="2">
    <source>
        <dbReference type="Proteomes" id="UP001060085"/>
    </source>
</evidence>
<accession>A0ACC0BN40</accession>
<organism evidence="1 2">
    <name type="scientific">Catharanthus roseus</name>
    <name type="common">Madagascar periwinkle</name>
    <name type="synonym">Vinca rosea</name>
    <dbReference type="NCBI Taxonomy" id="4058"/>
    <lineage>
        <taxon>Eukaryota</taxon>
        <taxon>Viridiplantae</taxon>
        <taxon>Streptophyta</taxon>
        <taxon>Embryophyta</taxon>
        <taxon>Tracheophyta</taxon>
        <taxon>Spermatophyta</taxon>
        <taxon>Magnoliopsida</taxon>
        <taxon>eudicotyledons</taxon>
        <taxon>Gunneridae</taxon>
        <taxon>Pentapetalae</taxon>
        <taxon>asterids</taxon>
        <taxon>lamiids</taxon>
        <taxon>Gentianales</taxon>
        <taxon>Apocynaceae</taxon>
        <taxon>Rauvolfioideae</taxon>
        <taxon>Vinceae</taxon>
        <taxon>Catharanthinae</taxon>
        <taxon>Catharanthus</taxon>
    </lineage>
</organism>
<dbReference type="EMBL" id="CM044703">
    <property type="protein sequence ID" value="KAI5674061.1"/>
    <property type="molecule type" value="Genomic_DNA"/>
</dbReference>
<keyword evidence="2" id="KW-1185">Reference proteome</keyword>
<sequence>MDWGREAEELFAEYTEGEYENEYFSSITDLSNSMPYQLSCSPPSPSGLLWAFQSPEDDDELRGLLRPGDVTTNISRNSTIKEKIKATLQNVCFSPYHNKPQNSYCLIQFWAPVQAAGNVIYLTTANQSFGLTNLHKGLCSYRRHCVSTMLLPVHVDQLDDEEKLTDFGPISRAFRQGRGGWKVDSAYNTRILGGKIHTVWPLLNEVRNECIGVLEILSSKHFSSFLVYDLVDQLKNQDLMPDSLSYLDYLNLLNIQEGVPLVRRVMEDICQSHELPLIQVWTSSSTRRRIHKTSSFFQTSSCAWEGIEPIIPTDTMPEGEGVAGKAFASRGACFCRHVIKLSMGSPIKLDPLIQELGLTACFAVCLQSTQVDSVYILEFFLPPSETNPRNFLNSLVASLRMKIQASLGDCVHNLGDKLLVEVIKTSSDDELDSFEVCDSAHITRENRKRIDLGNRSEMGWDPPFSVPEAGVDLQLCLGPMSTYNAIQTHSEVQSNSVSSHQQMNLDMHLVPLNSPYSVQEMESRQEIGDESTSFPYSRDYSQVQQRSSNSDTSRPVSSDDSDFAELNAFTRILRRDNVRF</sequence>
<gene>
    <name evidence="1" type="ORF">M9H77_14425</name>
</gene>
<name>A0ACC0BN40_CATRO</name>